<dbReference type="Pfam" id="PF01408">
    <property type="entry name" value="GFO_IDH_MocA"/>
    <property type="match status" value="1"/>
</dbReference>
<accession>A0ABV3T1A0</accession>
<sequence length="370" mass="39222">MPLRVAIIGSGMIAAAHLRAARDAGATVAGILGSSAERSAQAADEWGIATGYPGLEALLADRPDVVHICTPNWTHADYAEALAAAGVHLVVEKPVAATVPDAERVVAAVERAGVVAAVPYVYRYHPLVREIRARRLAGEFGDIALVHGSYLQDWVLSPDASTWRIDPSLGGASRAFADIGSHWCDLAEFVSGETLTNVMATTTITYPTRPAGSTPSFGGTSAGVDRVPVQTEDIAVATFRTARGISANTVISQVSAGRKNRLWLEIDGTLRSAVFDQERPESVWLGTQDGAMELRRGEGSVAPDQARLNRTPPGHPQGWTDAFAAFVADTYDAVRGAQPEGLPTVVDGLRSVRIVDAVLESARSGEWRIL</sequence>
<comment type="caution">
    <text evidence="4">The sequence shown here is derived from an EMBL/GenBank/DDBJ whole genome shotgun (WGS) entry which is preliminary data.</text>
</comment>
<proteinExistence type="predicted"/>
<dbReference type="PANTHER" id="PTHR43818:SF11">
    <property type="entry name" value="BCDNA.GH03377"/>
    <property type="match status" value="1"/>
</dbReference>
<dbReference type="InterPro" id="IPR036291">
    <property type="entry name" value="NAD(P)-bd_dom_sf"/>
</dbReference>
<dbReference type="PANTHER" id="PTHR43818">
    <property type="entry name" value="BCDNA.GH03377"/>
    <property type="match status" value="1"/>
</dbReference>
<evidence type="ECO:0000259" key="3">
    <source>
        <dbReference type="Pfam" id="PF22725"/>
    </source>
</evidence>
<dbReference type="RefSeq" id="WP_367993932.1">
    <property type="nucleotide sequence ID" value="NZ_JBFPJR010000015.1"/>
</dbReference>
<keyword evidence="5" id="KW-1185">Reference proteome</keyword>
<dbReference type="InterPro" id="IPR055170">
    <property type="entry name" value="GFO_IDH_MocA-like_dom"/>
</dbReference>
<feature type="domain" description="Gfo/Idh/MocA-like oxidoreductase N-terminal" evidence="2">
    <location>
        <begin position="3"/>
        <end position="118"/>
    </location>
</feature>
<dbReference type="InterPro" id="IPR000683">
    <property type="entry name" value="Gfo/Idh/MocA-like_OxRdtase_N"/>
</dbReference>
<organism evidence="4 5">
    <name type="scientific">Nocardioides eburneus</name>
    <dbReference type="NCBI Taxonomy" id="3231482"/>
    <lineage>
        <taxon>Bacteria</taxon>
        <taxon>Bacillati</taxon>
        <taxon>Actinomycetota</taxon>
        <taxon>Actinomycetes</taxon>
        <taxon>Propionibacteriales</taxon>
        <taxon>Nocardioidaceae</taxon>
        <taxon>Nocardioides</taxon>
    </lineage>
</organism>
<feature type="domain" description="GFO/IDH/MocA-like oxidoreductase" evidence="3">
    <location>
        <begin position="129"/>
        <end position="270"/>
    </location>
</feature>
<dbReference type="SUPFAM" id="SSF51735">
    <property type="entry name" value="NAD(P)-binding Rossmann-fold domains"/>
    <property type="match status" value="1"/>
</dbReference>
<reference evidence="4 5" key="1">
    <citation type="submission" date="2024-07" db="EMBL/GenBank/DDBJ databases">
        <authorList>
            <person name="Lee S."/>
            <person name="Kang M."/>
        </authorList>
    </citation>
    <scope>NUCLEOTIDE SEQUENCE [LARGE SCALE GENOMIC DNA]</scope>
    <source>
        <strain evidence="4 5">DS6</strain>
    </source>
</reference>
<dbReference type="Pfam" id="PF22725">
    <property type="entry name" value="GFO_IDH_MocA_C3"/>
    <property type="match status" value="1"/>
</dbReference>
<dbReference type="EMBL" id="JBFPJR010000015">
    <property type="protein sequence ID" value="MEX0428013.1"/>
    <property type="molecule type" value="Genomic_DNA"/>
</dbReference>
<keyword evidence="1" id="KW-0560">Oxidoreductase</keyword>
<evidence type="ECO:0000259" key="2">
    <source>
        <dbReference type="Pfam" id="PF01408"/>
    </source>
</evidence>
<protein>
    <submittedName>
        <fullName evidence="4">Gfo/Idh/MocA family protein</fullName>
    </submittedName>
</protein>
<evidence type="ECO:0000256" key="1">
    <source>
        <dbReference type="ARBA" id="ARBA00023002"/>
    </source>
</evidence>
<gene>
    <name evidence="4" type="ORF">AB3X52_10315</name>
</gene>
<evidence type="ECO:0000313" key="5">
    <source>
        <dbReference type="Proteomes" id="UP001556631"/>
    </source>
</evidence>
<dbReference type="Gene3D" id="3.40.50.720">
    <property type="entry name" value="NAD(P)-binding Rossmann-like Domain"/>
    <property type="match status" value="1"/>
</dbReference>
<dbReference type="SUPFAM" id="SSF55347">
    <property type="entry name" value="Glyceraldehyde-3-phosphate dehydrogenase-like, C-terminal domain"/>
    <property type="match status" value="1"/>
</dbReference>
<dbReference type="InterPro" id="IPR050463">
    <property type="entry name" value="Gfo/Idh/MocA_oxidrdct_glycsds"/>
</dbReference>
<dbReference type="Proteomes" id="UP001556631">
    <property type="component" value="Unassembled WGS sequence"/>
</dbReference>
<dbReference type="Gene3D" id="3.30.360.10">
    <property type="entry name" value="Dihydrodipicolinate Reductase, domain 2"/>
    <property type="match status" value="1"/>
</dbReference>
<evidence type="ECO:0000313" key="4">
    <source>
        <dbReference type="EMBL" id="MEX0428013.1"/>
    </source>
</evidence>
<name>A0ABV3T1A0_9ACTN</name>